<gene>
    <name evidence="1" type="ORF">F8M41_020667</name>
</gene>
<proteinExistence type="predicted"/>
<dbReference type="Proteomes" id="UP000439903">
    <property type="component" value="Unassembled WGS sequence"/>
</dbReference>
<protein>
    <submittedName>
        <fullName evidence="1">Uncharacterized protein</fullName>
    </submittedName>
</protein>
<organism evidence="1 2">
    <name type="scientific">Gigaspora margarita</name>
    <dbReference type="NCBI Taxonomy" id="4874"/>
    <lineage>
        <taxon>Eukaryota</taxon>
        <taxon>Fungi</taxon>
        <taxon>Fungi incertae sedis</taxon>
        <taxon>Mucoromycota</taxon>
        <taxon>Glomeromycotina</taxon>
        <taxon>Glomeromycetes</taxon>
        <taxon>Diversisporales</taxon>
        <taxon>Gigasporaceae</taxon>
        <taxon>Gigaspora</taxon>
    </lineage>
</organism>
<accession>A0A8H4EJF1</accession>
<dbReference type="EMBL" id="WTPW01000577">
    <property type="protein sequence ID" value="KAF0497538.1"/>
    <property type="molecule type" value="Genomic_DNA"/>
</dbReference>
<name>A0A8H4EJF1_GIGMA</name>
<reference evidence="1 2" key="1">
    <citation type="journal article" date="2019" name="Environ. Microbiol.">
        <title>At the nexus of three kingdoms: the genome of the mycorrhizal fungus Gigaspora margarita provides insights into plant, endobacterial and fungal interactions.</title>
        <authorList>
            <person name="Venice F."/>
            <person name="Ghignone S."/>
            <person name="Salvioli di Fossalunga A."/>
            <person name="Amselem J."/>
            <person name="Novero M."/>
            <person name="Xianan X."/>
            <person name="Sedzielewska Toro K."/>
            <person name="Morin E."/>
            <person name="Lipzen A."/>
            <person name="Grigoriev I.V."/>
            <person name="Henrissat B."/>
            <person name="Martin F.M."/>
            <person name="Bonfante P."/>
        </authorList>
    </citation>
    <scope>NUCLEOTIDE SEQUENCE [LARGE SCALE GENOMIC DNA]</scope>
    <source>
        <strain evidence="1 2">BEG34</strain>
    </source>
</reference>
<comment type="caution">
    <text evidence="1">The sequence shown here is derived from an EMBL/GenBank/DDBJ whole genome shotgun (WGS) entry which is preliminary data.</text>
</comment>
<dbReference type="AlphaFoldDB" id="A0A8H4EJF1"/>
<evidence type="ECO:0000313" key="1">
    <source>
        <dbReference type="EMBL" id="KAF0497538.1"/>
    </source>
</evidence>
<keyword evidence="2" id="KW-1185">Reference proteome</keyword>
<evidence type="ECO:0000313" key="2">
    <source>
        <dbReference type="Proteomes" id="UP000439903"/>
    </source>
</evidence>
<sequence>MYATCVKTLVLLTNIAWFEVEYILRYVPVVKTLVSLTNIAWFEVEYSPYVPDNDMDSNMTTYGYWRSSALDIEKLAAEQARFMKAWDLLMDEMP</sequence>